<accession>L0L0H4</accession>
<evidence type="ECO:0000313" key="3">
    <source>
        <dbReference type="Proteomes" id="UP000010866"/>
    </source>
</evidence>
<dbReference type="AlphaFoldDB" id="L0L0H4"/>
<name>L0L0H4_METHD</name>
<sequence>MACGLVISGCADKSDTASEAPSSQISLTNNTAAADAILSEGNVSITDTEVQDMEQEMKELEALIIEMEKEENITIEEM</sequence>
<protein>
    <submittedName>
        <fullName evidence="2">Uncharacterized protein</fullName>
    </submittedName>
</protein>
<dbReference type="KEGG" id="mhz:Metho_1675"/>
<gene>
    <name evidence="2" type="ordered locus">Metho_1675</name>
</gene>
<evidence type="ECO:0000313" key="2">
    <source>
        <dbReference type="EMBL" id="AGB49868.1"/>
    </source>
</evidence>
<dbReference type="EMBL" id="CP003362">
    <property type="protein sequence ID" value="AGB49868.1"/>
    <property type="molecule type" value="Genomic_DNA"/>
</dbReference>
<dbReference type="HOGENOM" id="CLU_2613642_0_0_2"/>
<reference evidence="3" key="1">
    <citation type="submission" date="2012-02" db="EMBL/GenBank/DDBJ databases">
        <title>Complete sequence of chromosome of Methanomethylovorans hollandica DSM 15978.</title>
        <authorList>
            <person name="Lucas S."/>
            <person name="Copeland A."/>
            <person name="Lapidus A."/>
            <person name="Glavina del Rio T."/>
            <person name="Dalin E."/>
            <person name="Tice H."/>
            <person name="Bruce D."/>
            <person name="Goodwin L."/>
            <person name="Pitluck S."/>
            <person name="Peters L."/>
            <person name="Mikhailova N."/>
            <person name="Held B."/>
            <person name="Kyrpides N."/>
            <person name="Mavromatis K."/>
            <person name="Ivanova N."/>
            <person name="Brettin T."/>
            <person name="Detter J.C."/>
            <person name="Han C."/>
            <person name="Larimer F."/>
            <person name="Land M."/>
            <person name="Hauser L."/>
            <person name="Markowitz V."/>
            <person name="Cheng J.-F."/>
            <person name="Hugenholtz P."/>
            <person name="Woyke T."/>
            <person name="Wu D."/>
            <person name="Spring S."/>
            <person name="Schroeder M."/>
            <person name="Brambilla E."/>
            <person name="Klenk H.-P."/>
            <person name="Eisen J.A."/>
        </authorList>
    </citation>
    <scope>NUCLEOTIDE SEQUENCE [LARGE SCALE GENOMIC DNA]</scope>
    <source>
        <strain evidence="3">DSM 15978 / NBRC 107637 / DMS1</strain>
    </source>
</reference>
<dbReference type="GeneID" id="14406188"/>
<dbReference type="Proteomes" id="UP000010866">
    <property type="component" value="Chromosome"/>
</dbReference>
<dbReference type="RefSeq" id="WP_015325033.1">
    <property type="nucleotide sequence ID" value="NC_019977.1"/>
</dbReference>
<evidence type="ECO:0000256" key="1">
    <source>
        <dbReference type="SAM" id="Coils"/>
    </source>
</evidence>
<organism evidence="2 3">
    <name type="scientific">Methanomethylovorans hollandica (strain DSM 15978 / NBRC 107637 / DMS1)</name>
    <dbReference type="NCBI Taxonomy" id="867904"/>
    <lineage>
        <taxon>Archaea</taxon>
        <taxon>Methanobacteriati</taxon>
        <taxon>Methanobacteriota</taxon>
        <taxon>Stenosarchaea group</taxon>
        <taxon>Methanomicrobia</taxon>
        <taxon>Methanosarcinales</taxon>
        <taxon>Methanosarcinaceae</taxon>
        <taxon>Methanomethylovorans</taxon>
    </lineage>
</organism>
<feature type="coiled-coil region" evidence="1">
    <location>
        <begin position="43"/>
        <end position="77"/>
    </location>
</feature>
<dbReference type="STRING" id="867904.Metho_1675"/>
<proteinExistence type="predicted"/>
<keyword evidence="3" id="KW-1185">Reference proteome</keyword>
<keyword evidence="1" id="KW-0175">Coiled coil</keyword>